<keyword evidence="3" id="KW-1185">Reference proteome</keyword>
<organism evidence="2 3">
    <name type="scientific">Bradyrhizobium algeriense</name>
    <dbReference type="NCBI Taxonomy" id="634784"/>
    <lineage>
        <taxon>Bacteria</taxon>
        <taxon>Pseudomonadati</taxon>
        <taxon>Pseudomonadota</taxon>
        <taxon>Alphaproteobacteria</taxon>
        <taxon>Hyphomicrobiales</taxon>
        <taxon>Nitrobacteraceae</taxon>
        <taxon>Bradyrhizobium</taxon>
    </lineage>
</organism>
<evidence type="ECO:0000256" key="1">
    <source>
        <dbReference type="SAM" id="MobiDB-lite"/>
    </source>
</evidence>
<feature type="region of interest" description="Disordered" evidence="1">
    <location>
        <begin position="27"/>
        <end position="97"/>
    </location>
</feature>
<evidence type="ECO:0000313" key="2">
    <source>
        <dbReference type="EMBL" id="MEH2555589.1"/>
    </source>
</evidence>
<sequence length="237" mass="25064">MTQPAKVQEPSMEEILASIRRIIADDEAKPAAAEKPASAPAAAKPAVMKDIPPSAIAPAPKPVAAPKPAPPPPPPAPEPAASNNQDDIDAMLASLDAATPEADIRPAAPEADVFELTDEMALPEPAPAPAATTFSKVDPQDDIEFTEAKASRRQPAYEPPFESAPARPILSHSTVSAVESAFNSLANTVLSNNARTLEDLVKEMLRPMLKSWLDDNLPGLVERIVKAEIERVSRGGR</sequence>
<dbReference type="Proteomes" id="UP001364224">
    <property type="component" value="Unassembled WGS sequence"/>
</dbReference>
<comment type="caution">
    <text evidence="2">The sequence shown here is derived from an EMBL/GenBank/DDBJ whole genome shotgun (WGS) entry which is preliminary data.</text>
</comment>
<dbReference type="Pfam" id="PF10691">
    <property type="entry name" value="DUF2497"/>
    <property type="match status" value="1"/>
</dbReference>
<protein>
    <submittedName>
        <fullName evidence="2">Cell pole-organizing protein PopZ</fullName>
    </submittedName>
</protein>
<proteinExistence type="predicted"/>
<dbReference type="InterPro" id="IPR019632">
    <property type="entry name" value="DUF2497"/>
</dbReference>
<accession>A0ABU8BAN1</accession>
<dbReference type="EMBL" id="JAZHRV010000001">
    <property type="protein sequence ID" value="MEH2555589.1"/>
    <property type="molecule type" value="Genomic_DNA"/>
</dbReference>
<name>A0ABU8BAN1_9BRAD</name>
<dbReference type="RefSeq" id="WP_334480716.1">
    <property type="nucleotide sequence ID" value="NZ_JAZHRV010000001.1"/>
</dbReference>
<feature type="region of interest" description="Disordered" evidence="1">
    <location>
        <begin position="124"/>
        <end position="166"/>
    </location>
</feature>
<feature type="compositionally biased region" description="Pro residues" evidence="1">
    <location>
        <begin position="59"/>
        <end position="78"/>
    </location>
</feature>
<reference evidence="2 3" key="1">
    <citation type="submission" date="2024-02" db="EMBL/GenBank/DDBJ databases">
        <title>Adaptive strategies in a cosmopolitan and abundant soil bacterium.</title>
        <authorList>
            <person name="Carini P."/>
        </authorList>
    </citation>
    <scope>NUCLEOTIDE SEQUENCE [LARGE SCALE GENOMIC DNA]</scope>
    <source>
        <strain evidence="2 3">AZCC 1608</strain>
    </source>
</reference>
<gene>
    <name evidence="2" type="ORF">V1286_003118</name>
</gene>
<feature type="compositionally biased region" description="Low complexity" evidence="1">
    <location>
        <begin position="30"/>
        <end position="58"/>
    </location>
</feature>
<evidence type="ECO:0000313" key="3">
    <source>
        <dbReference type="Proteomes" id="UP001364224"/>
    </source>
</evidence>